<protein>
    <submittedName>
        <fullName evidence="1">Uncharacterized protein</fullName>
    </submittedName>
</protein>
<evidence type="ECO:0000313" key="2">
    <source>
        <dbReference type="Proteomes" id="UP000054783"/>
    </source>
</evidence>
<proteinExistence type="predicted"/>
<comment type="caution">
    <text evidence="1">The sequence shown here is derived from an EMBL/GenBank/DDBJ whole genome shotgun (WGS) entry which is preliminary data.</text>
</comment>
<accession>A0A0V0Z586</accession>
<dbReference type="EMBL" id="JYDQ01000437">
    <property type="protein sequence ID" value="KRY07579.1"/>
    <property type="molecule type" value="Genomic_DNA"/>
</dbReference>
<dbReference type="Proteomes" id="UP000054783">
    <property type="component" value="Unassembled WGS sequence"/>
</dbReference>
<keyword evidence="2" id="KW-1185">Reference proteome</keyword>
<sequence>MRDFPGKQYTNLDATQVIRTGEHADGCRVDAHAFPIYLNLYALFSYTMDVSPRQLVTRGNSGISAITKICNKLGNLLSENLNTVQKKCQPTVAYTRQINYFLT</sequence>
<organism evidence="1 2">
    <name type="scientific">Trichinella patagoniensis</name>
    <dbReference type="NCBI Taxonomy" id="990121"/>
    <lineage>
        <taxon>Eukaryota</taxon>
        <taxon>Metazoa</taxon>
        <taxon>Ecdysozoa</taxon>
        <taxon>Nematoda</taxon>
        <taxon>Enoplea</taxon>
        <taxon>Dorylaimia</taxon>
        <taxon>Trichinellida</taxon>
        <taxon>Trichinellidae</taxon>
        <taxon>Trichinella</taxon>
    </lineage>
</organism>
<evidence type="ECO:0000313" key="1">
    <source>
        <dbReference type="EMBL" id="KRY07579.1"/>
    </source>
</evidence>
<name>A0A0V0Z586_9BILA</name>
<reference evidence="1 2" key="1">
    <citation type="submission" date="2015-01" db="EMBL/GenBank/DDBJ databases">
        <title>Evolution of Trichinella species and genotypes.</title>
        <authorList>
            <person name="Korhonen P.K."/>
            <person name="Edoardo P."/>
            <person name="Giuseppe L.R."/>
            <person name="Gasser R.B."/>
        </authorList>
    </citation>
    <scope>NUCLEOTIDE SEQUENCE [LARGE SCALE GENOMIC DNA]</scope>
    <source>
        <strain evidence="1">ISS2496</strain>
    </source>
</reference>
<dbReference type="AlphaFoldDB" id="A0A0V0Z586"/>
<gene>
    <name evidence="1" type="ORF">T12_12910</name>
</gene>